<evidence type="ECO:0000313" key="1">
    <source>
        <dbReference type="EMBL" id="PLB44975.1"/>
    </source>
</evidence>
<dbReference type="EMBL" id="MSFO01000008">
    <property type="protein sequence ID" value="PLB44975.1"/>
    <property type="molecule type" value="Genomic_DNA"/>
</dbReference>
<accession>A0A2I2FWI3</accession>
<organism evidence="1 2">
    <name type="scientific">Aspergillus steynii IBT 23096</name>
    <dbReference type="NCBI Taxonomy" id="1392250"/>
    <lineage>
        <taxon>Eukaryota</taxon>
        <taxon>Fungi</taxon>
        <taxon>Dikarya</taxon>
        <taxon>Ascomycota</taxon>
        <taxon>Pezizomycotina</taxon>
        <taxon>Eurotiomycetes</taxon>
        <taxon>Eurotiomycetidae</taxon>
        <taxon>Eurotiales</taxon>
        <taxon>Aspergillaceae</taxon>
        <taxon>Aspergillus</taxon>
        <taxon>Aspergillus subgen. Circumdati</taxon>
    </lineage>
</organism>
<name>A0A2I2FWI3_9EURO</name>
<sequence>MHFLRASVRLLRTALGMRLVTCFWRRAFQGFGPGCWGLLWGVRLGVVGWAKSMSPSAATTHFLRDCLAAVDFFEYASGGVPSAACSSGLRSALCGLLWGVRLDVGWVGQGTPPCCCKDAFLQRLSGCCKLL</sequence>
<keyword evidence="2" id="KW-1185">Reference proteome</keyword>
<dbReference type="VEuPathDB" id="FungiDB:P170DRAFT_270945"/>
<comment type="caution">
    <text evidence="1">The sequence shown here is derived from an EMBL/GenBank/DDBJ whole genome shotgun (WGS) entry which is preliminary data.</text>
</comment>
<dbReference type="AlphaFoldDB" id="A0A2I2FWI3"/>
<reference evidence="1 2" key="1">
    <citation type="submission" date="2016-12" db="EMBL/GenBank/DDBJ databases">
        <title>The genomes of Aspergillus section Nigri reveals drivers in fungal speciation.</title>
        <authorList>
            <consortium name="DOE Joint Genome Institute"/>
            <person name="Vesth T.C."/>
            <person name="Nybo J."/>
            <person name="Theobald S."/>
            <person name="Brandl J."/>
            <person name="Frisvad J.C."/>
            <person name="Nielsen K.F."/>
            <person name="Lyhne E.K."/>
            <person name="Kogle M.E."/>
            <person name="Kuo A."/>
            <person name="Riley R."/>
            <person name="Clum A."/>
            <person name="Nolan M."/>
            <person name="Lipzen A."/>
            <person name="Salamov A."/>
            <person name="Henrissat B."/>
            <person name="Wiebenga A."/>
            <person name="De Vries R.P."/>
            <person name="Grigoriev I.V."/>
            <person name="Mortensen U.H."/>
            <person name="Andersen M.R."/>
            <person name="Baker S.E."/>
        </authorList>
    </citation>
    <scope>NUCLEOTIDE SEQUENCE [LARGE SCALE GENOMIC DNA]</scope>
    <source>
        <strain evidence="1 2">IBT 23096</strain>
    </source>
</reference>
<dbReference type="GeneID" id="36550839"/>
<protein>
    <submittedName>
        <fullName evidence="1">Uncharacterized protein</fullName>
    </submittedName>
</protein>
<dbReference type="RefSeq" id="XP_024700277.1">
    <property type="nucleotide sequence ID" value="XM_024843140.1"/>
</dbReference>
<proteinExistence type="predicted"/>
<dbReference type="Proteomes" id="UP000234275">
    <property type="component" value="Unassembled WGS sequence"/>
</dbReference>
<evidence type="ECO:0000313" key="2">
    <source>
        <dbReference type="Proteomes" id="UP000234275"/>
    </source>
</evidence>
<gene>
    <name evidence="1" type="ORF">P170DRAFT_270945</name>
</gene>